<evidence type="ECO:0000256" key="3">
    <source>
        <dbReference type="ARBA" id="ARBA00023002"/>
    </source>
</evidence>
<reference evidence="6 7" key="1">
    <citation type="submission" date="2023-01" db="EMBL/GenBank/DDBJ databases">
        <title>Analysis of 21 Apiospora genomes using comparative genomics revels a genus with tremendous synthesis potential of carbohydrate active enzymes and secondary metabolites.</title>
        <authorList>
            <person name="Sorensen T."/>
        </authorList>
    </citation>
    <scope>NUCLEOTIDE SEQUENCE [LARGE SCALE GENOMIC DNA]</scope>
    <source>
        <strain evidence="6 7">CBS 135458</strain>
    </source>
</reference>
<dbReference type="Gene3D" id="1.10.630.10">
    <property type="entry name" value="Cytochrome P450"/>
    <property type="match status" value="1"/>
</dbReference>
<evidence type="ECO:0000256" key="2">
    <source>
        <dbReference type="ARBA" id="ARBA00022723"/>
    </source>
</evidence>
<comment type="caution">
    <text evidence="6">The sequence shown here is derived from an EMBL/GenBank/DDBJ whole genome shotgun (WGS) entry which is preliminary data.</text>
</comment>
<evidence type="ECO:0000256" key="5">
    <source>
        <dbReference type="ARBA" id="ARBA00023033"/>
    </source>
</evidence>
<dbReference type="InterPro" id="IPR002401">
    <property type="entry name" value="Cyt_P450_E_grp-I"/>
</dbReference>
<comment type="similarity">
    <text evidence="1">Belongs to the cytochrome P450 family.</text>
</comment>
<proteinExistence type="inferred from homology"/>
<keyword evidence="3" id="KW-0560">Oxidoreductase</keyword>
<dbReference type="GeneID" id="92098599"/>
<evidence type="ECO:0000313" key="6">
    <source>
        <dbReference type="EMBL" id="KAK8041120.1"/>
    </source>
</evidence>
<sequence>MHGWSSEEVHAGRFTEWARQYGGLYTLKLGAGTMAVITDRRIVKSTADKKSNIYSHRPPSYVSHELITKGNHLLVMFYGDKWRAFRRLIHQHLTENMVEREHLAIVNAEAVQLSMVYAHPMFGRRCMRRLYHLMESWSELMETGNTPPVDIFPWLKMIPGKLFGDYKSRALGVGQQMESLYEDTLSAVLKRRETRRLGSFMDVVLDQQDKIQLPRDQLRFIGGVLMEGGSDTSSSLILAIVQALILNPAIQEKAHREIAAVVGEERSPVWADMPNLPYINMIVKEGHRWRPILPLCFPHALGQDDWVDGKFLPKGTIVVINSWGMHMDPNVWEDPETFNPDRYRDHPLLAPDYVAGGDWQKRDHYGYGVGRRICPGMYLAERNMLLSIAKLIWAFKFEAPLGPDGKPVRIDPDPITGYQNGFLYCAKDYGCLPVVRSEQVRQTVLREFAQAEKDVFSDLDCN</sequence>
<gene>
    <name evidence="6" type="ORF">PG994_014127</name>
</gene>
<dbReference type="PANTHER" id="PTHR46300">
    <property type="entry name" value="P450, PUTATIVE (EUROFUNG)-RELATED-RELATED"/>
    <property type="match status" value="1"/>
</dbReference>
<dbReference type="EMBL" id="JAQQWL010000015">
    <property type="protein sequence ID" value="KAK8041120.1"/>
    <property type="molecule type" value="Genomic_DNA"/>
</dbReference>
<keyword evidence="4" id="KW-0408">Iron</keyword>
<evidence type="ECO:0008006" key="8">
    <source>
        <dbReference type="Google" id="ProtNLM"/>
    </source>
</evidence>
<keyword evidence="5" id="KW-0503">Monooxygenase</keyword>
<dbReference type="PANTHER" id="PTHR46300:SF2">
    <property type="entry name" value="CYTOCHROME P450 MONOOXYGENASE ALNH-RELATED"/>
    <property type="match status" value="1"/>
</dbReference>
<dbReference type="Proteomes" id="UP001480595">
    <property type="component" value="Unassembled WGS sequence"/>
</dbReference>
<dbReference type="SUPFAM" id="SSF48264">
    <property type="entry name" value="Cytochrome P450"/>
    <property type="match status" value="1"/>
</dbReference>
<keyword evidence="2" id="KW-0479">Metal-binding</keyword>
<dbReference type="RefSeq" id="XP_066708665.1">
    <property type="nucleotide sequence ID" value="XM_066865536.1"/>
</dbReference>
<evidence type="ECO:0000256" key="1">
    <source>
        <dbReference type="ARBA" id="ARBA00010617"/>
    </source>
</evidence>
<evidence type="ECO:0000256" key="4">
    <source>
        <dbReference type="ARBA" id="ARBA00023004"/>
    </source>
</evidence>
<accession>A0ABR1T572</accession>
<dbReference type="InterPro" id="IPR001128">
    <property type="entry name" value="Cyt_P450"/>
</dbReference>
<dbReference type="InterPro" id="IPR036396">
    <property type="entry name" value="Cyt_P450_sf"/>
</dbReference>
<keyword evidence="7" id="KW-1185">Reference proteome</keyword>
<dbReference type="PRINTS" id="PR00463">
    <property type="entry name" value="EP450I"/>
</dbReference>
<evidence type="ECO:0000313" key="7">
    <source>
        <dbReference type="Proteomes" id="UP001480595"/>
    </source>
</evidence>
<dbReference type="Pfam" id="PF00067">
    <property type="entry name" value="p450"/>
    <property type="match status" value="2"/>
</dbReference>
<organism evidence="6 7">
    <name type="scientific">Apiospora phragmitis</name>
    <dbReference type="NCBI Taxonomy" id="2905665"/>
    <lineage>
        <taxon>Eukaryota</taxon>
        <taxon>Fungi</taxon>
        <taxon>Dikarya</taxon>
        <taxon>Ascomycota</taxon>
        <taxon>Pezizomycotina</taxon>
        <taxon>Sordariomycetes</taxon>
        <taxon>Xylariomycetidae</taxon>
        <taxon>Amphisphaeriales</taxon>
        <taxon>Apiosporaceae</taxon>
        <taxon>Apiospora</taxon>
    </lineage>
</organism>
<dbReference type="InterPro" id="IPR050364">
    <property type="entry name" value="Cytochrome_P450_fung"/>
</dbReference>
<dbReference type="CDD" id="cd11065">
    <property type="entry name" value="CYP64-like"/>
    <property type="match status" value="1"/>
</dbReference>
<name>A0ABR1T572_9PEZI</name>
<protein>
    <recommendedName>
        <fullName evidence="8">Cytochrome P450</fullName>
    </recommendedName>
</protein>